<evidence type="ECO:0000313" key="2">
    <source>
        <dbReference type="EMBL" id="KAK7426494.1"/>
    </source>
</evidence>
<dbReference type="Proteomes" id="UP001498421">
    <property type="component" value="Unassembled WGS sequence"/>
</dbReference>
<dbReference type="InterPro" id="IPR050582">
    <property type="entry name" value="HAD-like_SerB"/>
</dbReference>
<gene>
    <name evidence="2" type="ORF">QQZ08_007089</name>
</gene>
<dbReference type="Pfam" id="PF14681">
    <property type="entry name" value="UPRTase"/>
    <property type="match status" value="1"/>
</dbReference>
<accession>A0ABR1HZS1</accession>
<dbReference type="CDD" id="cd06223">
    <property type="entry name" value="PRTases_typeI"/>
    <property type="match status" value="1"/>
</dbReference>
<dbReference type="SUPFAM" id="SSF56784">
    <property type="entry name" value="HAD-like"/>
    <property type="match status" value="1"/>
</dbReference>
<dbReference type="InterPro" id="IPR000836">
    <property type="entry name" value="PRTase_dom"/>
</dbReference>
<dbReference type="PANTHER" id="PTHR43344:SF20">
    <property type="entry name" value="URACIL PHOSPHORIBOSYLTRANSFERASE"/>
    <property type="match status" value="1"/>
</dbReference>
<dbReference type="InterPro" id="IPR029057">
    <property type="entry name" value="PRTase-like"/>
</dbReference>
<dbReference type="SUPFAM" id="SSF53271">
    <property type="entry name" value="PRTase-like"/>
    <property type="match status" value="1"/>
</dbReference>
<sequence>MDGDKTLAAEDTGALFWQTLAQNRLCLAKSSPLQELFSSSLGYSDTAFHQATLLYEAATDDEEATDDEQFEIMCDAVASSVIMRPDIISLLRLAADQRHVGALVVTCGLGCVWEKVLERHGLSKTVDVIGGGRISNGFVVTAAAKAAIVSQLRNAARLYVWAFGDSPLDLPMLKEADQAIVVVGDKQTRSSSMDEALSKAIHDEDFQARQVLLPSQSPLRLDEDKLPLVRLDDEQFVGSIMRHRRSVEILHATEKDAAKLLTSPTRDASVAGPALREAHGLVGRYLATEFVSLLIGLEEYTIPHVQGHHTIGHRLRNEHRTSIVALMRGGEDMAFGVNATFPRAMFIHATSAADIKRHHLDHQCTVILVDSVVNNGKTLMQFIEHVRDLHASIRIVVVAGVVQAEVVVEMHALAKLMGRHGASIVALRLSENKFTGTKTTDTGNRLFNTTHLA</sequence>
<dbReference type="Gene3D" id="3.40.50.2020">
    <property type="match status" value="1"/>
</dbReference>
<dbReference type="InterPro" id="IPR036412">
    <property type="entry name" value="HAD-like_sf"/>
</dbReference>
<dbReference type="Pfam" id="PF12710">
    <property type="entry name" value="HAD"/>
    <property type="match status" value="1"/>
</dbReference>
<proteinExistence type="predicted"/>
<evidence type="ECO:0000259" key="1">
    <source>
        <dbReference type="Pfam" id="PF14681"/>
    </source>
</evidence>
<protein>
    <recommendedName>
        <fullName evidence="1">Phosphoribosyltransferase domain-containing protein</fullName>
    </recommendedName>
</protein>
<dbReference type="EMBL" id="JAZAVK010000066">
    <property type="protein sequence ID" value="KAK7426494.1"/>
    <property type="molecule type" value="Genomic_DNA"/>
</dbReference>
<comment type="caution">
    <text evidence="2">The sequence shown here is derived from an EMBL/GenBank/DDBJ whole genome shotgun (WGS) entry which is preliminary data.</text>
</comment>
<keyword evidence="3" id="KW-1185">Reference proteome</keyword>
<dbReference type="InterPro" id="IPR023214">
    <property type="entry name" value="HAD_sf"/>
</dbReference>
<name>A0ABR1HZS1_9HYPO</name>
<feature type="domain" description="Phosphoribosyltransferase" evidence="1">
    <location>
        <begin position="253"/>
        <end position="449"/>
    </location>
</feature>
<evidence type="ECO:0000313" key="3">
    <source>
        <dbReference type="Proteomes" id="UP001498421"/>
    </source>
</evidence>
<reference evidence="2 3" key="1">
    <citation type="journal article" date="2025" name="Microbiol. Resour. Announc.">
        <title>Draft genome sequences for Neonectria magnoliae and Neonectria punicea, canker pathogens of Liriodendron tulipifera and Acer saccharum in West Virginia.</title>
        <authorList>
            <person name="Petronek H.M."/>
            <person name="Kasson M.T."/>
            <person name="Metheny A.M."/>
            <person name="Stauder C.M."/>
            <person name="Lovett B."/>
            <person name="Lynch S.C."/>
            <person name="Garnas J.R."/>
            <person name="Kasson L.R."/>
            <person name="Stajich J.E."/>
        </authorList>
    </citation>
    <scope>NUCLEOTIDE SEQUENCE [LARGE SCALE GENOMIC DNA]</scope>
    <source>
        <strain evidence="2 3">NRRL 64651</strain>
    </source>
</reference>
<organism evidence="2 3">
    <name type="scientific">Neonectria magnoliae</name>
    <dbReference type="NCBI Taxonomy" id="2732573"/>
    <lineage>
        <taxon>Eukaryota</taxon>
        <taxon>Fungi</taxon>
        <taxon>Dikarya</taxon>
        <taxon>Ascomycota</taxon>
        <taxon>Pezizomycotina</taxon>
        <taxon>Sordariomycetes</taxon>
        <taxon>Hypocreomycetidae</taxon>
        <taxon>Hypocreales</taxon>
        <taxon>Nectriaceae</taxon>
        <taxon>Neonectria</taxon>
    </lineage>
</organism>
<dbReference type="Gene3D" id="3.40.50.1000">
    <property type="entry name" value="HAD superfamily/HAD-like"/>
    <property type="match status" value="1"/>
</dbReference>
<dbReference type="PANTHER" id="PTHR43344">
    <property type="entry name" value="PHOSPHOSERINE PHOSPHATASE"/>
    <property type="match status" value="1"/>
</dbReference>